<keyword evidence="4" id="KW-1185">Reference proteome</keyword>
<protein>
    <recommendedName>
        <fullName evidence="2">NAD/GMP synthase domain-containing protein</fullName>
    </recommendedName>
</protein>
<proteinExistence type="predicted"/>
<organism evidence="3 4">
    <name type="scientific">Desulforamulus hydrothermalis Lam5 = DSM 18033</name>
    <dbReference type="NCBI Taxonomy" id="1121428"/>
    <lineage>
        <taxon>Bacteria</taxon>
        <taxon>Bacillati</taxon>
        <taxon>Bacillota</taxon>
        <taxon>Clostridia</taxon>
        <taxon>Eubacteriales</taxon>
        <taxon>Peptococcaceae</taxon>
        <taxon>Desulforamulus</taxon>
    </lineage>
</organism>
<dbReference type="PANTHER" id="PTHR43169">
    <property type="entry name" value="EXSB FAMILY PROTEIN"/>
    <property type="match status" value="1"/>
</dbReference>
<comment type="caution">
    <text evidence="3">The sequence shown here is derived from an EMBL/GenBank/DDBJ whole genome shotgun (WGS) entry which is preliminary data.</text>
</comment>
<dbReference type="Gene3D" id="3.40.50.620">
    <property type="entry name" value="HUPs"/>
    <property type="match status" value="1"/>
</dbReference>
<evidence type="ECO:0000313" key="3">
    <source>
        <dbReference type="EMBL" id="CCO08667.1"/>
    </source>
</evidence>
<dbReference type="eggNOG" id="COG1606">
    <property type="taxonomic scope" value="Bacteria"/>
</dbReference>
<dbReference type="Proteomes" id="UP000009315">
    <property type="component" value="Unassembled WGS sequence"/>
</dbReference>
<dbReference type="InterPro" id="IPR052188">
    <property type="entry name" value="Ni-pincer_cofactor_biosynth"/>
</dbReference>
<dbReference type="InterPro" id="IPR014729">
    <property type="entry name" value="Rossmann-like_a/b/a_fold"/>
</dbReference>
<dbReference type="Pfam" id="PF02540">
    <property type="entry name" value="NAD_synthase"/>
    <property type="match status" value="1"/>
</dbReference>
<dbReference type="InterPro" id="IPR022310">
    <property type="entry name" value="NAD/GMP_synthase"/>
</dbReference>
<dbReference type="RefSeq" id="WP_008412201.1">
    <property type="nucleotide sequence ID" value="NZ_CAOS01000011.1"/>
</dbReference>
<dbReference type="NCBIfam" id="TIGR00268">
    <property type="entry name" value="ATP-dependent sacrificial sulfur transferase LarE"/>
    <property type="match status" value="1"/>
</dbReference>
<reference evidence="3 4" key="1">
    <citation type="journal article" date="2013" name="Genome Announc.">
        <title>Genome Sequence of the Sulfate-Reducing Bacterium Desulfotomaculum hydrothermale Lam5(T).</title>
        <authorList>
            <person name="Amin O."/>
            <person name="Fardeau M.L."/>
            <person name="Valette O."/>
            <person name="Hirschler-Rea A."/>
            <person name="Barbe V."/>
            <person name="Medigue C."/>
            <person name="Vacherie B."/>
            <person name="Ollivier B."/>
            <person name="Bertin P.N."/>
            <person name="Dolla A."/>
        </authorList>
    </citation>
    <scope>NUCLEOTIDE SEQUENCE [LARGE SCALE GENOMIC DNA]</scope>
    <source>
        <strain evidence="4">Lam5 / DSM 18033</strain>
    </source>
</reference>
<dbReference type="AlphaFoldDB" id="K8DZT7"/>
<sequence>MIWLERKYKKLAEILQQYQQVLVAYSGGVDSTLLLAVAARVLGERVLAVTAVSATSTAAEVQAAKDLAGCLGVKHLVVATDEMQHRGFTDNTPRKCYYCKRLRFSRLLEIARQHNITWVADGSNLDDLQDYRPGLQALKELGVGSPLLEAGLTKTDIRRLSRRLALPTWNKPADPCLASRIPYGEEITAEKLRRVEEAELFLKSLGFSPVRVRHPEGEARVEIVRQQFAQLTSLAERVTEQFKKLGFNKITLDLCGFRSGSLNEDLSQVKESSQA</sequence>
<dbReference type="GO" id="GO:0006163">
    <property type="term" value="P:purine nucleotide metabolic process"/>
    <property type="evidence" value="ECO:0007669"/>
    <property type="project" value="UniProtKB-ARBA"/>
</dbReference>
<dbReference type="InterPro" id="IPR005232">
    <property type="entry name" value="LarE"/>
</dbReference>
<dbReference type="GO" id="GO:0016783">
    <property type="term" value="F:sulfurtransferase activity"/>
    <property type="evidence" value="ECO:0007669"/>
    <property type="project" value="InterPro"/>
</dbReference>
<dbReference type="PIRSF" id="PIRSF006661">
    <property type="entry name" value="PP-lp_UCP006661"/>
    <property type="match status" value="1"/>
</dbReference>
<dbReference type="EMBL" id="CAOS01000011">
    <property type="protein sequence ID" value="CCO08667.1"/>
    <property type="molecule type" value="Genomic_DNA"/>
</dbReference>
<evidence type="ECO:0000256" key="1">
    <source>
        <dbReference type="PIRSR" id="PIRSR006661-1"/>
    </source>
</evidence>
<dbReference type="SUPFAM" id="SSF52402">
    <property type="entry name" value="Adenine nucleotide alpha hydrolases-like"/>
    <property type="match status" value="1"/>
</dbReference>
<gene>
    <name evidence="3" type="ORF">DESHY_40217</name>
</gene>
<evidence type="ECO:0000259" key="2">
    <source>
        <dbReference type="Pfam" id="PF02540"/>
    </source>
</evidence>
<name>K8DZT7_9FIRM</name>
<feature type="active site" description="Nucleophile and sulfur donor" evidence="1">
    <location>
        <position position="176"/>
    </location>
</feature>
<dbReference type="STRING" id="1121428.DESHY_40217"/>
<feature type="domain" description="NAD/GMP synthase" evidence="2">
    <location>
        <begin position="17"/>
        <end position="123"/>
    </location>
</feature>
<dbReference type="PANTHER" id="PTHR43169:SF2">
    <property type="entry name" value="NAD_GMP SYNTHASE DOMAIN-CONTAINING PROTEIN"/>
    <property type="match status" value="1"/>
</dbReference>
<evidence type="ECO:0000313" key="4">
    <source>
        <dbReference type="Proteomes" id="UP000009315"/>
    </source>
</evidence>
<dbReference type="CDD" id="cd01990">
    <property type="entry name" value="LarE-like"/>
    <property type="match status" value="1"/>
</dbReference>
<accession>K8DZT7</accession>